<dbReference type="GO" id="GO:0031380">
    <property type="term" value="C:nuclear RNA-directed RNA polymerase complex"/>
    <property type="evidence" value="ECO:0007669"/>
    <property type="project" value="TreeGrafter"/>
</dbReference>
<dbReference type="InterPro" id="IPR041679">
    <property type="entry name" value="DNA2/NAM7-like_C"/>
</dbReference>
<evidence type="ECO:0000259" key="12">
    <source>
        <dbReference type="PROSITE" id="PS50103"/>
    </source>
</evidence>
<dbReference type="SUPFAM" id="SSF52540">
    <property type="entry name" value="P-loop containing nucleoside triphosphate hydrolases"/>
    <property type="match status" value="1"/>
</dbReference>
<dbReference type="SUPFAM" id="SSF90229">
    <property type="entry name" value="CCCH zinc finger"/>
    <property type="match status" value="1"/>
</dbReference>
<dbReference type="PROSITE" id="PS50103">
    <property type="entry name" value="ZF_C3H1"/>
    <property type="match status" value="1"/>
</dbReference>
<evidence type="ECO:0000256" key="5">
    <source>
        <dbReference type="ARBA" id="ARBA00022771"/>
    </source>
</evidence>
<dbReference type="InterPro" id="IPR000967">
    <property type="entry name" value="Znf_NFX1"/>
</dbReference>
<dbReference type="PROSITE" id="PS51981">
    <property type="entry name" value="ZF_RZ"/>
    <property type="match status" value="1"/>
</dbReference>
<feature type="coiled-coil region" evidence="10">
    <location>
        <begin position="812"/>
        <end position="846"/>
    </location>
</feature>
<dbReference type="InterPro" id="IPR036855">
    <property type="entry name" value="Znf_CCCH_sf"/>
</dbReference>
<reference evidence="14" key="1">
    <citation type="submission" date="2019-04" db="EMBL/GenBank/DDBJ databases">
        <authorList>
            <person name="Melise S."/>
            <person name="Noan J."/>
            <person name="Okalmin O."/>
        </authorList>
    </citation>
    <scope>NUCLEOTIDE SEQUENCE</scope>
    <source>
        <strain evidence="14">FN9</strain>
    </source>
</reference>
<evidence type="ECO:0000256" key="8">
    <source>
        <dbReference type="ARBA" id="ARBA00022859"/>
    </source>
</evidence>
<dbReference type="Pfam" id="PF13087">
    <property type="entry name" value="AAA_12"/>
    <property type="match status" value="1"/>
</dbReference>
<evidence type="ECO:0000256" key="11">
    <source>
        <dbReference type="SAM" id="MobiDB-lite"/>
    </source>
</evidence>
<evidence type="ECO:0000256" key="4">
    <source>
        <dbReference type="ARBA" id="ARBA00022737"/>
    </source>
</evidence>
<dbReference type="Gene3D" id="3.40.50.300">
    <property type="entry name" value="P-loop containing nucleotide triphosphate hydrolases"/>
    <property type="match status" value="2"/>
</dbReference>
<protein>
    <submittedName>
        <fullName evidence="14">Uncharacterized protein</fullName>
    </submittedName>
</protein>
<dbReference type="InterPro" id="IPR000571">
    <property type="entry name" value="Znf_CCCH"/>
</dbReference>
<dbReference type="InterPro" id="IPR046439">
    <property type="entry name" value="ZF_RZ_dom"/>
</dbReference>
<evidence type="ECO:0000313" key="14">
    <source>
        <dbReference type="EMBL" id="VIO61382.1"/>
    </source>
</evidence>
<gene>
    <name evidence="14" type="ORF">FUG_LOCUS431514</name>
</gene>
<dbReference type="SMART" id="SM00438">
    <property type="entry name" value="ZnF_NFX"/>
    <property type="match status" value="5"/>
</dbReference>
<keyword evidence="6" id="KW-0378">Hydrolase</keyword>
<dbReference type="InterPro" id="IPR047187">
    <property type="entry name" value="SF1_C_Upf1"/>
</dbReference>
<feature type="domain" description="RZ-type" evidence="13">
    <location>
        <begin position="1816"/>
        <end position="1896"/>
    </location>
</feature>
<feature type="region of interest" description="Disordered" evidence="11">
    <location>
        <begin position="931"/>
        <end position="952"/>
    </location>
</feature>
<dbReference type="InterPro" id="IPR027417">
    <property type="entry name" value="P-loop_NTPase"/>
</dbReference>
<dbReference type="CDD" id="cd17936">
    <property type="entry name" value="EEXXEc_NFX1"/>
    <property type="match status" value="1"/>
</dbReference>
<dbReference type="FunFam" id="3.40.50.300:FF:001660">
    <property type="entry name" value="NF-X1 finger and helicase protein, putative"/>
    <property type="match status" value="1"/>
</dbReference>
<feature type="compositionally biased region" description="Gly residues" evidence="11">
    <location>
        <begin position="1913"/>
        <end position="1926"/>
    </location>
</feature>
<dbReference type="InterPro" id="IPR041367">
    <property type="entry name" value="Znf-CCCH_4"/>
</dbReference>
<keyword evidence="6" id="KW-0347">Helicase</keyword>
<evidence type="ECO:0000256" key="9">
    <source>
        <dbReference type="PROSITE-ProRule" id="PRU00723"/>
    </source>
</evidence>
<feature type="region of interest" description="Disordered" evidence="11">
    <location>
        <begin position="1890"/>
        <end position="1926"/>
    </location>
</feature>
<keyword evidence="7 9" id="KW-0862">Zinc</keyword>
<dbReference type="Pfam" id="PF20173">
    <property type="entry name" value="ZnF_RZ-type"/>
    <property type="match status" value="1"/>
</dbReference>
<feature type="domain" description="C3H1-type" evidence="12">
    <location>
        <begin position="12"/>
        <end position="39"/>
    </location>
</feature>
<dbReference type="GO" id="GO:0002376">
    <property type="term" value="P:immune system process"/>
    <property type="evidence" value="ECO:0007669"/>
    <property type="project" value="UniProtKB-KW"/>
</dbReference>
<dbReference type="PANTHER" id="PTHR10887">
    <property type="entry name" value="DNA2/NAM7 HELICASE FAMILY"/>
    <property type="match status" value="1"/>
</dbReference>
<name>A0A4E9EFC0_GIBZA</name>
<dbReference type="PANTHER" id="PTHR10887:SF445">
    <property type="entry name" value="NFX1-TYPE ZINC FINGER-CONTAINING PROTEIN 1"/>
    <property type="match status" value="1"/>
</dbReference>
<evidence type="ECO:0000259" key="13">
    <source>
        <dbReference type="PROSITE" id="PS51981"/>
    </source>
</evidence>
<proteinExistence type="predicted"/>
<dbReference type="GO" id="GO:0005737">
    <property type="term" value="C:cytoplasm"/>
    <property type="evidence" value="ECO:0007669"/>
    <property type="project" value="UniProtKB-SubCell"/>
</dbReference>
<feature type="zinc finger region" description="C3H1-type" evidence="9">
    <location>
        <begin position="12"/>
        <end position="39"/>
    </location>
</feature>
<keyword evidence="2" id="KW-0963">Cytoplasm</keyword>
<evidence type="ECO:0000256" key="3">
    <source>
        <dbReference type="ARBA" id="ARBA00022723"/>
    </source>
</evidence>
<accession>A0A4E9EFC0</accession>
<keyword evidence="5 9" id="KW-0863">Zinc-finger</keyword>
<keyword evidence="4" id="KW-0677">Repeat</keyword>
<evidence type="ECO:0000256" key="7">
    <source>
        <dbReference type="ARBA" id="ARBA00022833"/>
    </source>
</evidence>
<evidence type="ECO:0000256" key="1">
    <source>
        <dbReference type="ARBA" id="ARBA00004496"/>
    </source>
</evidence>
<dbReference type="GO" id="GO:0004386">
    <property type="term" value="F:helicase activity"/>
    <property type="evidence" value="ECO:0007669"/>
    <property type="project" value="InterPro"/>
</dbReference>
<evidence type="ECO:0000256" key="2">
    <source>
        <dbReference type="ARBA" id="ARBA00022490"/>
    </source>
</evidence>
<comment type="subcellular location">
    <subcellularLocation>
        <location evidence="1">Cytoplasm</location>
    </subcellularLocation>
</comment>
<organism evidence="14">
    <name type="scientific">Gibberella zeae</name>
    <name type="common">Wheat head blight fungus</name>
    <name type="synonym">Fusarium graminearum</name>
    <dbReference type="NCBI Taxonomy" id="5518"/>
    <lineage>
        <taxon>Eukaryota</taxon>
        <taxon>Fungi</taxon>
        <taxon>Dikarya</taxon>
        <taxon>Ascomycota</taxon>
        <taxon>Pezizomycotina</taxon>
        <taxon>Sordariomycetes</taxon>
        <taxon>Hypocreomycetidae</taxon>
        <taxon>Hypocreales</taxon>
        <taxon>Nectriaceae</taxon>
        <taxon>Fusarium</taxon>
    </lineage>
</organism>
<feature type="coiled-coil region" evidence="10">
    <location>
        <begin position="1571"/>
        <end position="1598"/>
    </location>
</feature>
<dbReference type="CDD" id="cd18808">
    <property type="entry name" value="SF1_C_Upf1"/>
    <property type="match status" value="1"/>
</dbReference>
<keyword evidence="10" id="KW-0175">Coiled coil</keyword>
<dbReference type="GO" id="GO:0031048">
    <property type="term" value="P:regulatory ncRNA-mediated heterochromatin formation"/>
    <property type="evidence" value="ECO:0007669"/>
    <property type="project" value="TreeGrafter"/>
</dbReference>
<evidence type="ECO:0000256" key="6">
    <source>
        <dbReference type="ARBA" id="ARBA00022806"/>
    </source>
</evidence>
<keyword evidence="6" id="KW-0547">Nucleotide-binding</keyword>
<dbReference type="InterPro" id="IPR045055">
    <property type="entry name" value="DNA2/NAM7-like"/>
</dbReference>
<dbReference type="Pfam" id="PF18044">
    <property type="entry name" value="zf-CCCH_4"/>
    <property type="match status" value="1"/>
</dbReference>
<dbReference type="SMART" id="SM00356">
    <property type="entry name" value="ZnF_C3H1"/>
    <property type="match status" value="1"/>
</dbReference>
<dbReference type="Pfam" id="PF13086">
    <property type="entry name" value="AAA_11"/>
    <property type="match status" value="1"/>
</dbReference>
<dbReference type="GO" id="GO:0008270">
    <property type="term" value="F:zinc ion binding"/>
    <property type="evidence" value="ECO:0007669"/>
    <property type="project" value="UniProtKB-KW"/>
</dbReference>
<keyword evidence="6" id="KW-0067">ATP-binding</keyword>
<dbReference type="EMBL" id="CAAKMV010000152">
    <property type="protein sequence ID" value="VIO61382.1"/>
    <property type="molecule type" value="Genomic_DNA"/>
</dbReference>
<dbReference type="CDD" id="cd06008">
    <property type="entry name" value="NF-X1-zinc-finger"/>
    <property type="match status" value="1"/>
</dbReference>
<sequence length="1926" mass="212880">MASQGRGGGPSNSRTKPCQHFKKGNCYYGENCTFLHEKSSDIDSYVAIQTPVAKTDPRKRYMAWKGMVRKPPPSFQTTSGVKEHHKFWKRALELLDEDNPAQHQDIARDLANDDYHGLQFIVDAAENGSSDAKENLPTSYVFIQVISHANLMSSLSTEACVGTIFTVFAGMNGERGIGLFSSMCEQALESTELFSELLGTTTQAALRVIITALSQLLNKVPRTQFCDELPDLIEQMDKVISMIAEDAPPKELEEVSAHFKLLKRLVTAANDRLAASEDTSDKPKNLKAIASTFPKDLEIPGGRHDNDFADISKIAILPTYEEVTSEQVEYLPSTNFTEPHVLADPLQRYIDSMFRLVRHDILGPVKDILRDLLQSDDLLNGRLSNPDPQAQVYLESSIEAFVSSKKHGTEAVLSFEPPAQILGKTAEQQKAWWKASSRLGQGTLVCFVSPTPGRTSLLFFQVTCKSTSSSDLKETDERTSSIAPLQGLPSITVKLANHNREDLLLLAKLYTTKAVGVLVDFNGVILDTFVPILRNLQTIKCENQIAFQQWILPSTDEERSVTTPAYARRLDFTFSLRSITKDKGTDLVLDPEFPENLDIQELERATGLDQGQCRGLVDALTREYALIQGPPGTGKSYLGVQLLRVLLAAKQKAHLGPIVIICYTNHALDQFLKHLLDVGISRIIRIGGRSVTPELAGLNLRVVSQETPKTFTERMTLATSFRQIDLSSLTASGALESLRSARNGCVWNFLKGFLQEEAPNTYEQFEKGDEDFTVVGGDPMETWLGSQTRANSEETPDTDLEERRALVNNWSRRHQEEQTDVLFEAMDEYEEQQKNIKRTHDATNVRTMNQADVIGLTTTALAGRIDMLRSLKPKIVICEEAGEVKESDIISALMPGLQQVIQIGDHKQLRPNINNYDLSLESMSGQQWQLDRSQFERRGEGEPGLDPSPLTQLNVQRRMRPEVSQLIRGVYPNLIDHESVLEAPDVVGMLDNVFWLDHSHPQDVGGNGTRVKSHSNRWETSMATALIRHLVRQGKYKAEDIALLTPYMGQLQQLRTALSRDFEICLGDLDREQLAHEEFEDESSSKKPVEKKKLLQTIRLATVDNFQGEEAKIIVVSLVRSNPQRQVGFLRTENRINVLLSRAKHGMYLIGNAATYSNVPMWADVYDILYKSNSVGTALRLCCPRHPETPIACSEPEDFSIKSPEGGCTLSCSRRLEPCGHKCQATCHSEAMHNAFTCTRSCPRIRTTCTHQCPKLCGESCGPCLTKVYCIDLPCGHTSMSMACYQTQNLEAFKCTTPVERTLPHCGHIVTLECHQVGNTVLPQCKQTCTHILPCGHGCSGTCSGCQGGIHPGCVKLCGRPYSTCNHRCNQECHNGEACGSCKQPCEVQCPHSTCNSVCNKPCAPCIEPCTWSCPHQGACTLPCSAPCDRLPCNERCDKKLSCGHQCPSFCGEVCPIGYCQVCNRSKKTARVDLLEFRKYSEIDLDEAPIVVLGCGHFFTGETLDGLVGLGEVYHTDMSGNFTGMKNMSGTLAQKTPCCPDCKRSIRQFATRRYNRVINRAVMDEICKRFLIKGQAALDKLNKKLAKLETALATSRRSSSLGPHHTATTFFRERHAGIKSLEKSAESLLKLMGEENQPAKKLINAIATSQSTATGGFNSITQLMEALKLSHSAPDDQLLLGARLVILEAQQIQLMDAFMVSKSKGKKLHKNALDLPCMDEWFKTCLAIMKDAMDVKLNRIVIATILGLAKIARGDAWTAKPEARSKSARKESMRIKAARELLPIAVDCCSKLGDNDVLKKRVGDMVELYEPRHEEVTPEELASIRSAMVTGPHGMATHSGHWYNCVNGHPFAIGECGMPMETARCPECGAAIGGSSHRAVEGVYRAEEMETPAAEVRRDGGTAGRRVQEQDGGPAGGQGGEGCVVS</sequence>
<dbReference type="InterPro" id="IPR041677">
    <property type="entry name" value="DNA2/NAM7_AAA_11"/>
</dbReference>
<evidence type="ECO:0000256" key="10">
    <source>
        <dbReference type="SAM" id="Coils"/>
    </source>
</evidence>
<keyword evidence="8" id="KW-0391">Immunity</keyword>
<keyword evidence="3 9" id="KW-0479">Metal-binding</keyword>